<dbReference type="AlphaFoldDB" id="A0AAW0JBX0"/>
<name>A0AAW0JBX0_MYOGA</name>
<evidence type="ECO:0000313" key="1">
    <source>
        <dbReference type="EMBL" id="KAK7824255.1"/>
    </source>
</evidence>
<dbReference type="EMBL" id="JBBHLL010000047">
    <property type="protein sequence ID" value="KAK7824255.1"/>
    <property type="molecule type" value="Genomic_DNA"/>
</dbReference>
<accession>A0AAW0JBX0</accession>
<reference evidence="1 2" key="1">
    <citation type="journal article" date="2023" name="bioRxiv">
        <title>Conserved and derived expression patterns and positive selection on dental genes reveal complex evolutionary context of ever-growing rodent molars.</title>
        <authorList>
            <person name="Calamari Z.T."/>
            <person name="Song A."/>
            <person name="Cohen E."/>
            <person name="Akter M."/>
            <person name="Roy R.D."/>
            <person name="Hallikas O."/>
            <person name="Christensen M.M."/>
            <person name="Li P."/>
            <person name="Marangoni P."/>
            <person name="Jernvall J."/>
            <person name="Klein O.D."/>
        </authorList>
    </citation>
    <scope>NUCLEOTIDE SEQUENCE [LARGE SCALE GENOMIC DNA]</scope>
    <source>
        <strain evidence="1">V071</strain>
    </source>
</reference>
<evidence type="ECO:0000313" key="2">
    <source>
        <dbReference type="Proteomes" id="UP001488838"/>
    </source>
</evidence>
<gene>
    <name evidence="1" type="ORF">U0070_001726</name>
</gene>
<protein>
    <submittedName>
        <fullName evidence="1">Uncharacterized protein</fullName>
    </submittedName>
</protein>
<dbReference type="Proteomes" id="UP001488838">
    <property type="component" value="Unassembled WGS sequence"/>
</dbReference>
<keyword evidence="2" id="KW-1185">Reference proteome</keyword>
<sequence>MLFHGEGFLCFPPSRSSSSSGQYCCHTDRSLVTTGTRCLESPQKGSSLLQRLHAPPHCFISSQVPPKKFLVQVLYLDSTSSIHEQPA</sequence>
<proteinExistence type="predicted"/>
<comment type="caution">
    <text evidence="1">The sequence shown here is derived from an EMBL/GenBank/DDBJ whole genome shotgun (WGS) entry which is preliminary data.</text>
</comment>
<organism evidence="1 2">
    <name type="scientific">Myodes glareolus</name>
    <name type="common">Bank vole</name>
    <name type="synonym">Clethrionomys glareolus</name>
    <dbReference type="NCBI Taxonomy" id="447135"/>
    <lineage>
        <taxon>Eukaryota</taxon>
        <taxon>Metazoa</taxon>
        <taxon>Chordata</taxon>
        <taxon>Craniata</taxon>
        <taxon>Vertebrata</taxon>
        <taxon>Euteleostomi</taxon>
        <taxon>Mammalia</taxon>
        <taxon>Eutheria</taxon>
        <taxon>Euarchontoglires</taxon>
        <taxon>Glires</taxon>
        <taxon>Rodentia</taxon>
        <taxon>Myomorpha</taxon>
        <taxon>Muroidea</taxon>
        <taxon>Cricetidae</taxon>
        <taxon>Arvicolinae</taxon>
        <taxon>Myodes</taxon>
    </lineage>
</organism>